<dbReference type="AlphaFoldDB" id="A0A2A6FSW8"/>
<gene>
    <name evidence="4" type="ORF">B5766_04825</name>
</gene>
<dbReference type="SUPFAM" id="SSF53613">
    <property type="entry name" value="Ribokinase-like"/>
    <property type="match status" value="1"/>
</dbReference>
<evidence type="ECO:0000256" key="1">
    <source>
        <dbReference type="ARBA" id="ARBA00022679"/>
    </source>
</evidence>
<keyword evidence="1" id="KW-0808">Transferase</keyword>
<sequence length="329" mass="33916">MSATVPEPRVGWSCTSIGSYILDILGRPVDSLPKGQTTQLIDEIKVTVAGSAGGTAVNMSRLGMTVTAIGVVGEDAAGDFVLRTLQEEGVLTDLMRQTGRVQTAASILPIDSSGQRPAWHVIGANRLLELADVPEEVLRSSDIVHIGGMTALPGLDGKPMAELLSAAGRGGAFRTLDCLGIKRDDALDLAGLVLPHVDAFFPNDAEAMRLTGQSDPFRAAQQLVELGAGCVYVTCGERGALVATKNQIETVPAFAAMPVDSTGCGDAFVAGVMLGALRGENPVESARIGAAAAALTLAGLGSDAGELSPDRVDAFRASAAELTHDEGLR</sequence>
<dbReference type="EMBL" id="NAEP01000028">
    <property type="protein sequence ID" value="PDQ35780.1"/>
    <property type="molecule type" value="Genomic_DNA"/>
</dbReference>
<dbReference type="InterPro" id="IPR029056">
    <property type="entry name" value="Ribokinase-like"/>
</dbReference>
<accession>A0A2A6FSW8</accession>
<dbReference type="InterPro" id="IPR011611">
    <property type="entry name" value="PfkB_dom"/>
</dbReference>
<dbReference type="PANTHER" id="PTHR10584">
    <property type="entry name" value="SUGAR KINASE"/>
    <property type="match status" value="1"/>
</dbReference>
<dbReference type="Pfam" id="PF00294">
    <property type="entry name" value="PfkB"/>
    <property type="match status" value="1"/>
</dbReference>
<proteinExistence type="predicted"/>
<reference evidence="5" key="1">
    <citation type="submission" date="2017-03" db="EMBL/GenBank/DDBJ databases">
        <authorList>
            <person name="Lund M.B."/>
        </authorList>
    </citation>
    <scope>NUCLEOTIDE SEQUENCE [LARGE SCALE GENOMIC DNA]</scope>
</reference>
<protein>
    <recommendedName>
        <fullName evidence="3">Carbohydrate kinase PfkB domain-containing protein</fullName>
    </recommendedName>
</protein>
<organism evidence="4 5">
    <name type="scientific">Candidatus Lumbricidiphila eiseniae</name>
    <dbReference type="NCBI Taxonomy" id="1969409"/>
    <lineage>
        <taxon>Bacteria</taxon>
        <taxon>Bacillati</taxon>
        <taxon>Actinomycetota</taxon>
        <taxon>Actinomycetes</taxon>
        <taxon>Micrococcales</taxon>
        <taxon>Microbacteriaceae</taxon>
        <taxon>Candidatus Lumbricidiphila</taxon>
    </lineage>
</organism>
<feature type="domain" description="Carbohydrate kinase PfkB" evidence="3">
    <location>
        <begin position="15"/>
        <end position="302"/>
    </location>
</feature>
<dbReference type="Gene3D" id="3.40.1190.20">
    <property type="match status" value="1"/>
</dbReference>
<evidence type="ECO:0000259" key="3">
    <source>
        <dbReference type="Pfam" id="PF00294"/>
    </source>
</evidence>
<evidence type="ECO:0000313" key="5">
    <source>
        <dbReference type="Proteomes" id="UP000219994"/>
    </source>
</evidence>
<evidence type="ECO:0000313" key="4">
    <source>
        <dbReference type="EMBL" id="PDQ35780.1"/>
    </source>
</evidence>
<dbReference type="GO" id="GO:0016301">
    <property type="term" value="F:kinase activity"/>
    <property type="evidence" value="ECO:0007669"/>
    <property type="project" value="UniProtKB-KW"/>
</dbReference>
<keyword evidence="2" id="KW-0418">Kinase</keyword>
<dbReference type="GO" id="GO:0005829">
    <property type="term" value="C:cytosol"/>
    <property type="evidence" value="ECO:0007669"/>
    <property type="project" value="TreeGrafter"/>
</dbReference>
<dbReference type="Proteomes" id="UP000219994">
    <property type="component" value="Unassembled WGS sequence"/>
</dbReference>
<evidence type="ECO:0000256" key="2">
    <source>
        <dbReference type="ARBA" id="ARBA00022777"/>
    </source>
</evidence>
<comment type="caution">
    <text evidence="4">The sequence shown here is derived from an EMBL/GenBank/DDBJ whole genome shotgun (WGS) entry which is preliminary data.</text>
</comment>
<name>A0A2A6FSW8_9MICO</name>
<dbReference type="PANTHER" id="PTHR10584:SF166">
    <property type="entry name" value="RIBOKINASE"/>
    <property type="match status" value="1"/>
</dbReference>